<dbReference type="EMBL" id="KV427634">
    <property type="protein sequence ID" value="KZT04826.1"/>
    <property type="molecule type" value="Genomic_DNA"/>
</dbReference>
<organism evidence="1 2">
    <name type="scientific">Laetiporus sulphureus 93-53</name>
    <dbReference type="NCBI Taxonomy" id="1314785"/>
    <lineage>
        <taxon>Eukaryota</taxon>
        <taxon>Fungi</taxon>
        <taxon>Dikarya</taxon>
        <taxon>Basidiomycota</taxon>
        <taxon>Agaricomycotina</taxon>
        <taxon>Agaricomycetes</taxon>
        <taxon>Polyporales</taxon>
        <taxon>Laetiporus</taxon>
    </lineage>
</organism>
<dbReference type="Proteomes" id="UP000076871">
    <property type="component" value="Unassembled WGS sequence"/>
</dbReference>
<dbReference type="InParanoid" id="A0A165DG83"/>
<dbReference type="GeneID" id="63820410"/>
<evidence type="ECO:0000313" key="2">
    <source>
        <dbReference type="Proteomes" id="UP000076871"/>
    </source>
</evidence>
<keyword evidence="2" id="KW-1185">Reference proteome</keyword>
<accession>A0A165DG83</accession>
<gene>
    <name evidence="1" type="ORF">LAESUDRAFT_629734</name>
</gene>
<dbReference type="AlphaFoldDB" id="A0A165DG83"/>
<dbReference type="OrthoDB" id="6513042at2759"/>
<dbReference type="STRING" id="1314785.A0A165DG83"/>
<evidence type="ECO:0008006" key="3">
    <source>
        <dbReference type="Google" id="ProtNLM"/>
    </source>
</evidence>
<name>A0A165DG83_9APHY</name>
<reference evidence="1 2" key="1">
    <citation type="journal article" date="2016" name="Mol. Biol. Evol.">
        <title>Comparative Genomics of Early-Diverging Mushroom-Forming Fungi Provides Insights into the Origins of Lignocellulose Decay Capabilities.</title>
        <authorList>
            <person name="Nagy L.G."/>
            <person name="Riley R."/>
            <person name="Tritt A."/>
            <person name="Adam C."/>
            <person name="Daum C."/>
            <person name="Floudas D."/>
            <person name="Sun H."/>
            <person name="Yadav J.S."/>
            <person name="Pangilinan J."/>
            <person name="Larsson K.H."/>
            <person name="Matsuura K."/>
            <person name="Barry K."/>
            <person name="Labutti K."/>
            <person name="Kuo R."/>
            <person name="Ohm R.A."/>
            <person name="Bhattacharya S.S."/>
            <person name="Shirouzu T."/>
            <person name="Yoshinaga Y."/>
            <person name="Martin F.M."/>
            <person name="Grigoriev I.V."/>
            <person name="Hibbett D.S."/>
        </authorList>
    </citation>
    <scope>NUCLEOTIDE SEQUENCE [LARGE SCALE GENOMIC DNA]</scope>
    <source>
        <strain evidence="1 2">93-53</strain>
    </source>
</reference>
<dbReference type="RefSeq" id="XP_040762566.1">
    <property type="nucleotide sequence ID" value="XM_040903379.1"/>
</dbReference>
<protein>
    <recommendedName>
        <fullName evidence="3">DNA2/NAM7 helicase-like C-terminal domain-containing protein</fullName>
    </recommendedName>
</protein>
<proteinExistence type="predicted"/>
<evidence type="ECO:0000313" key="1">
    <source>
        <dbReference type="EMBL" id="KZT04826.1"/>
    </source>
</evidence>
<feature type="non-terminal residue" evidence="1">
    <location>
        <position position="64"/>
    </location>
</feature>
<sequence>MNVMLTRCQRGMVIVTNKRFLENGGKDTVMGEMTRYWMRRWGQLVWTDPYMIMNRFAELPGSAT</sequence>